<dbReference type="Proteomes" id="UP000829196">
    <property type="component" value="Unassembled WGS sequence"/>
</dbReference>
<comment type="caution">
    <text evidence="2">The sequence shown here is derived from an EMBL/GenBank/DDBJ whole genome shotgun (WGS) entry which is preliminary data.</text>
</comment>
<protein>
    <recommendedName>
        <fullName evidence="1">DUF4283 domain-containing protein</fullName>
    </recommendedName>
</protein>
<evidence type="ECO:0000259" key="1">
    <source>
        <dbReference type="Pfam" id="PF14111"/>
    </source>
</evidence>
<feature type="domain" description="DUF4283" evidence="1">
    <location>
        <begin position="58"/>
        <end position="137"/>
    </location>
</feature>
<name>A0A8T3B184_DENNO</name>
<dbReference type="InterPro" id="IPR025558">
    <property type="entry name" value="DUF4283"/>
</dbReference>
<accession>A0A8T3B184</accession>
<dbReference type="PANTHER" id="PTHR31286">
    <property type="entry name" value="GLYCINE-RICH CELL WALL STRUCTURAL PROTEIN 1.8-LIKE"/>
    <property type="match status" value="1"/>
</dbReference>
<dbReference type="Pfam" id="PF14111">
    <property type="entry name" value="DUF4283"/>
    <property type="match status" value="1"/>
</dbReference>
<dbReference type="PANTHER" id="PTHR31286:SF179">
    <property type="entry name" value="RNASE H TYPE-1 DOMAIN-CONTAINING PROTEIN"/>
    <property type="match status" value="1"/>
</dbReference>
<reference evidence="2" key="1">
    <citation type="journal article" date="2022" name="Front. Genet.">
        <title>Chromosome-Scale Assembly of the Dendrobium nobile Genome Provides Insights Into the Molecular Mechanism of the Biosynthesis of the Medicinal Active Ingredient of Dendrobium.</title>
        <authorList>
            <person name="Xu Q."/>
            <person name="Niu S.-C."/>
            <person name="Li K.-L."/>
            <person name="Zheng P.-J."/>
            <person name="Zhang X.-J."/>
            <person name="Jia Y."/>
            <person name="Liu Y."/>
            <person name="Niu Y.-X."/>
            <person name="Yu L.-H."/>
            <person name="Chen D.-F."/>
            <person name="Zhang G.-Q."/>
        </authorList>
    </citation>
    <scope>NUCLEOTIDE SEQUENCE</scope>
    <source>
        <tissue evidence="2">Leaf</tissue>
    </source>
</reference>
<dbReference type="EMBL" id="JAGYWB010000013">
    <property type="protein sequence ID" value="KAI0500235.1"/>
    <property type="molecule type" value="Genomic_DNA"/>
</dbReference>
<gene>
    <name evidence="2" type="ORF">KFK09_018444</name>
</gene>
<organism evidence="2 3">
    <name type="scientific">Dendrobium nobile</name>
    <name type="common">Orchid</name>
    <dbReference type="NCBI Taxonomy" id="94219"/>
    <lineage>
        <taxon>Eukaryota</taxon>
        <taxon>Viridiplantae</taxon>
        <taxon>Streptophyta</taxon>
        <taxon>Embryophyta</taxon>
        <taxon>Tracheophyta</taxon>
        <taxon>Spermatophyta</taxon>
        <taxon>Magnoliopsida</taxon>
        <taxon>Liliopsida</taxon>
        <taxon>Asparagales</taxon>
        <taxon>Orchidaceae</taxon>
        <taxon>Epidendroideae</taxon>
        <taxon>Malaxideae</taxon>
        <taxon>Dendrobiinae</taxon>
        <taxon>Dendrobium</taxon>
    </lineage>
</organism>
<proteinExistence type="predicted"/>
<keyword evidence="3" id="KW-1185">Reference proteome</keyword>
<dbReference type="AlphaFoldDB" id="A0A8T3B184"/>
<evidence type="ECO:0000313" key="3">
    <source>
        <dbReference type="Proteomes" id="UP000829196"/>
    </source>
</evidence>
<evidence type="ECO:0000313" key="2">
    <source>
        <dbReference type="EMBL" id="KAI0500235.1"/>
    </source>
</evidence>
<dbReference type="InterPro" id="IPR040256">
    <property type="entry name" value="At4g02000-like"/>
</dbReference>
<sequence length="322" mass="35040">MPPAKLKDPGFFGGISHSKSFLQALAGSSSSFPDLKSSTFRGLPALWVSDEEIRALAEPFRFSLVGFFPSKRPPLEAIRKFFFNLKLIGEVSVTVLDSTHILIKLANDLDYCRIFCHRSYMVLNCFMKLTKWTPSLDIGIESPIIPIWISFPNLRPHFFAPRILFGLGELFGKPLKIDEATSVGSRPSNARVLVELDITKSYPKQVWLGSDSLGYVQEVILDEFPHFCGVCKSLGHITGKCNSVALSVAPTAAVAVENSASLGAVNGDNNIKENVVTVTEEAVEAGEVILPSVVTMGCPPVVEISPGFLVDSVISRSLTVPL</sequence>